<dbReference type="InterPro" id="IPR004843">
    <property type="entry name" value="Calcineurin-like_PHP"/>
</dbReference>
<evidence type="ECO:0000256" key="1">
    <source>
        <dbReference type="ARBA" id="ARBA00022729"/>
    </source>
</evidence>
<sequence length="695" mass="74166">MMFLTRYIAVLVSVLVLSACGGGGSGGDADAAQDSAPQQNADGDQAPEPEPVVVATTQFIAMGDSGSGSPGQFAVGESMAAVCELKTEQNGPCEFVLGFGDNIYEDGATSVDDAQFEEKFEKPFEPMGTTPFYMVLGNHDNTGYVGGDGANNSRGDIQVDYHYEGNSPRWRMPARFYAFGSDEIPTAAIPETREGRPLLNVVSLDSNPLASTVADADSRFSWQNYGMQQLIWAQDEMISSNALFNIAMAHHPYLSNGSHGNAGNYDFIPSFILPVISGQRWKDFLEESVCDYADFLMTGHDHDLQLLEPVESCGRTRFVVSGAAGKMRSIQDPERNRALFQRGDTYGFFWVQASESNPETGAPAQMCFEAYTVDPDVDGFGVISPEGNLTPAHSQCFEKSEPVNIARGKDFSGTPISMPVPLSEGNQFDVDFTGPLKAFREQLTSGLNTLNMANPNAETQQVVAQMINGIDTLLASIDAAASSITEGGSEGDIAQANFAVQAAADRLKAIDTSGLPAPFDRLGDAFEAFAEGFGGSGNEESGQGLSRDTAFLLGPVVQLAINIDNIVDAIDQQAEPVPVLRGVTSLLSTVLRGVGETLEQVAVLDSSGGTDALVGSINEALNTLVLEVLLLEEAPNSINQNATLPTNFLSDALQTVLREVTEQLDRTLLQTVDNLLGRLLAPITGLIRGLLDSLF</sequence>
<dbReference type="InterPro" id="IPR051558">
    <property type="entry name" value="Metallophosphoesterase_PAP"/>
</dbReference>
<dbReference type="PANTHER" id="PTHR10161:SF14">
    <property type="entry name" value="TARTRATE-RESISTANT ACID PHOSPHATASE TYPE 5"/>
    <property type="match status" value="1"/>
</dbReference>
<dbReference type="GO" id="GO:0016787">
    <property type="term" value="F:hydrolase activity"/>
    <property type="evidence" value="ECO:0007669"/>
    <property type="project" value="UniProtKB-KW"/>
</dbReference>
<dbReference type="InterPro" id="IPR029052">
    <property type="entry name" value="Metallo-depent_PP-like"/>
</dbReference>
<proteinExistence type="predicted"/>
<evidence type="ECO:0000256" key="3">
    <source>
        <dbReference type="SAM" id="MobiDB-lite"/>
    </source>
</evidence>
<organism evidence="6 7">
    <name type="scientific">Marinobacter nauticus</name>
    <name type="common">Marinobacter hydrocarbonoclasticus</name>
    <name type="synonym">Marinobacter aquaeolei</name>
    <dbReference type="NCBI Taxonomy" id="2743"/>
    <lineage>
        <taxon>Bacteria</taxon>
        <taxon>Pseudomonadati</taxon>
        <taxon>Pseudomonadota</taxon>
        <taxon>Gammaproteobacteria</taxon>
        <taxon>Pseudomonadales</taxon>
        <taxon>Marinobacteraceae</taxon>
        <taxon>Marinobacter</taxon>
    </lineage>
</organism>
<reference evidence="6 7" key="1">
    <citation type="submission" date="2019-10" db="EMBL/GenBank/DDBJ databases">
        <title>Draft genome sequence of Marinobacter hydrocarbonoclasticus NCT7M from the microbiome of the marine copepod.</title>
        <authorList>
            <person name="Nuttall R."/>
            <person name="Sharma G."/>
            <person name="Moisander P."/>
        </authorList>
    </citation>
    <scope>NUCLEOTIDE SEQUENCE [LARGE SCALE GENOMIC DNA]</scope>
    <source>
        <strain evidence="6 7">NCT7M</strain>
    </source>
</reference>
<dbReference type="PANTHER" id="PTHR10161">
    <property type="entry name" value="TARTRATE-RESISTANT ACID PHOSPHATASE TYPE 5"/>
    <property type="match status" value="1"/>
</dbReference>
<comment type="caution">
    <text evidence="6">The sequence shown here is derived from an EMBL/GenBank/DDBJ whole genome shotgun (WGS) entry which is preliminary data.</text>
</comment>
<dbReference type="RefSeq" id="WP_227548999.1">
    <property type="nucleotide sequence ID" value="NZ_WBMP01000025.1"/>
</dbReference>
<evidence type="ECO:0000313" key="6">
    <source>
        <dbReference type="EMBL" id="KAE8543937.1"/>
    </source>
</evidence>
<dbReference type="AlphaFoldDB" id="A0A833N8E0"/>
<accession>A0A833N8E0</accession>
<keyword evidence="2" id="KW-0378">Hydrolase</keyword>
<dbReference type="SUPFAM" id="SSF56300">
    <property type="entry name" value="Metallo-dependent phosphatases"/>
    <property type="match status" value="1"/>
</dbReference>
<evidence type="ECO:0000259" key="5">
    <source>
        <dbReference type="Pfam" id="PF00149"/>
    </source>
</evidence>
<feature type="chain" id="PRO_5032958252" description="Calcineurin-like phosphoesterase domain-containing protein" evidence="4">
    <location>
        <begin position="22"/>
        <end position="695"/>
    </location>
</feature>
<feature type="signal peptide" evidence="4">
    <location>
        <begin position="1"/>
        <end position="21"/>
    </location>
</feature>
<feature type="region of interest" description="Disordered" evidence="3">
    <location>
        <begin position="26"/>
        <end position="49"/>
    </location>
</feature>
<evidence type="ECO:0000313" key="7">
    <source>
        <dbReference type="Proteomes" id="UP000469950"/>
    </source>
</evidence>
<protein>
    <recommendedName>
        <fullName evidence="5">Calcineurin-like phosphoesterase domain-containing protein</fullName>
    </recommendedName>
</protein>
<dbReference type="Proteomes" id="UP000469950">
    <property type="component" value="Unassembled WGS sequence"/>
</dbReference>
<feature type="domain" description="Calcineurin-like phosphoesterase" evidence="5">
    <location>
        <begin position="94"/>
        <end position="302"/>
    </location>
</feature>
<name>A0A833N8E0_MARNT</name>
<dbReference type="Gene3D" id="3.60.21.10">
    <property type="match status" value="1"/>
</dbReference>
<gene>
    <name evidence="6" type="ORF">F6453_3731</name>
</gene>
<dbReference type="PROSITE" id="PS51257">
    <property type="entry name" value="PROKAR_LIPOPROTEIN"/>
    <property type="match status" value="1"/>
</dbReference>
<evidence type="ECO:0000256" key="4">
    <source>
        <dbReference type="SAM" id="SignalP"/>
    </source>
</evidence>
<evidence type="ECO:0000256" key="2">
    <source>
        <dbReference type="ARBA" id="ARBA00022801"/>
    </source>
</evidence>
<dbReference type="Pfam" id="PF00149">
    <property type="entry name" value="Metallophos"/>
    <property type="match status" value="1"/>
</dbReference>
<keyword evidence="1 4" id="KW-0732">Signal</keyword>
<dbReference type="EMBL" id="WBMP01000025">
    <property type="protein sequence ID" value="KAE8543937.1"/>
    <property type="molecule type" value="Genomic_DNA"/>
</dbReference>